<feature type="domain" description="DNA replication/recombination mediator RecO N-terminal" evidence="8">
    <location>
        <begin position="8"/>
        <end position="81"/>
    </location>
</feature>
<dbReference type="GO" id="GO:0006310">
    <property type="term" value="P:DNA recombination"/>
    <property type="evidence" value="ECO:0007669"/>
    <property type="project" value="UniProtKB-UniRule"/>
</dbReference>
<dbReference type="Proteomes" id="UP000230731">
    <property type="component" value="Unassembled WGS sequence"/>
</dbReference>
<reference evidence="10" key="1">
    <citation type="submission" date="2017-09" db="EMBL/GenBank/DDBJ databases">
        <title>Depth-based differentiation of microbial function through sediment-hosted aquifers and enrichment of novel symbionts in the deep terrestrial subsurface.</title>
        <authorList>
            <person name="Probst A.J."/>
            <person name="Ladd B."/>
            <person name="Jarett J.K."/>
            <person name="Geller-Mcgrath D.E."/>
            <person name="Sieber C.M.K."/>
            <person name="Emerson J.B."/>
            <person name="Anantharaman K."/>
            <person name="Thomas B.C."/>
            <person name="Malmstrom R."/>
            <person name="Stieglmeier M."/>
            <person name="Klingl A."/>
            <person name="Woyke T."/>
            <person name="Ryan C.M."/>
            <person name="Banfield J.F."/>
        </authorList>
    </citation>
    <scope>NUCLEOTIDE SEQUENCE [LARGE SCALE GENOMIC DNA]</scope>
</reference>
<keyword evidence="4 7" id="KW-0233">DNA recombination</keyword>
<dbReference type="Pfam" id="PF02565">
    <property type="entry name" value="RecO_C"/>
    <property type="match status" value="1"/>
</dbReference>
<dbReference type="PANTHER" id="PTHR33991:SF1">
    <property type="entry name" value="DNA REPAIR PROTEIN RECO"/>
    <property type="match status" value="1"/>
</dbReference>
<evidence type="ECO:0000313" key="10">
    <source>
        <dbReference type="Proteomes" id="UP000230731"/>
    </source>
</evidence>
<protein>
    <recommendedName>
        <fullName evidence="2 7">DNA repair protein RecO</fullName>
    </recommendedName>
    <alternativeName>
        <fullName evidence="6 7">Recombination protein O</fullName>
    </alternativeName>
</protein>
<evidence type="ECO:0000313" key="9">
    <source>
        <dbReference type="EMBL" id="PIT98371.1"/>
    </source>
</evidence>
<dbReference type="GO" id="GO:0006302">
    <property type="term" value="P:double-strand break repair"/>
    <property type="evidence" value="ECO:0007669"/>
    <property type="project" value="TreeGrafter"/>
</dbReference>
<dbReference type="Gene3D" id="2.40.50.140">
    <property type="entry name" value="Nucleic acid-binding proteins"/>
    <property type="match status" value="1"/>
</dbReference>
<organism evidence="9 10">
    <name type="scientific">Candidatus Andersenbacteria bacterium CG10_big_fil_rev_8_21_14_0_10_54_11</name>
    <dbReference type="NCBI Taxonomy" id="1974485"/>
    <lineage>
        <taxon>Bacteria</taxon>
        <taxon>Candidatus Anderseniibacteriota</taxon>
    </lineage>
</organism>
<dbReference type="PANTHER" id="PTHR33991">
    <property type="entry name" value="DNA REPAIR PROTEIN RECO"/>
    <property type="match status" value="1"/>
</dbReference>
<dbReference type="SUPFAM" id="SSF50249">
    <property type="entry name" value="Nucleic acid-binding proteins"/>
    <property type="match status" value="1"/>
</dbReference>
<dbReference type="Gene3D" id="1.20.1440.120">
    <property type="entry name" value="Recombination protein O, C-terminal domain"/>
    <property type="match status" value="1"/>
</dbReference>
<dbReference type="Pfam" id="PF11967">
    <property type="entry name" value="RecO_N"/>
    <property type="match status" value="1"/>
</dbReference>
<keyword evidence="5 7" id="KW-0234">DNA repair</keyword>
<accession>A0A2M6WZZ2</accession>
<dbReference type="SUPFAM" id="SSF57863">
    <property type="entry name" value="ArfGap/RecO-like zinc finger"/>
    <property type="match status" value="1"/>
</dbReference>
<dbReference type="AlphaFoldDB" id="A0A2M6WZZ2"/>
<dbReference type="InterPro" id="IPR012340">
    <property type="entry name" value="NA-bd_OB-fold"/>
</dbReference>
<comment type="caution">
    <text evidence="9">The sequence shown here is derived from an EMBL/GenBank/DDBJ whole genome shotgun (WGS) entry which is preliminary data.</text>
</comment>
<name>A0A2M6WZZ2_9BACT</name>
<evidence type="ECO:0000256" key="1">
    <source>
        <dbReference type="ARBA" id="ARBA00007452"/>
    </source>
</evidence>
<evidence type="ECO:0000256" key="5">
    <source>
        <dbReference type="ARBA" id="ARBA00023204"/>
    </source>
</evidence>
<sequence>MPLFHQSVRALVLSRRNLGEADRLLTLFTYEAGLWRAAAHGVRSLSSRRGSHLEPFTEIAVVLSGHGRLSRITAAETHDYFSALHSDDDALRRAYVVACGLLALFGEHDPQPALYLLLQQLWHHLPRLPQPRRPVAEVAAVLALLAGAGTAPHISRCRVCGYTGTDRSVRLEPVHGSIVCSACSPAGPSVWRLSSVALKAARIAAARNDLVLRTAVSETDAMAVTMPWRTYLRWQGAQIAGEQ</sequence>
<evidence type="ECO:0000259" key="8">
    <source>
        <dbReference type="Pfam" id="PF11967"/>
    </source>
</evidence>
<dbReference type="Gene3D" id="6.20.220.20">
    <property type="entry name" value="Recombination protein O, zinc-binding domain"/>
    <property type="match status" value="1"/>
</dbReference>
<evidence type="ECO:0000256" key="6">
    <source>
        <dbReference type="ARBA" id="ARBA00033409"/>
    </source>
</evidence>
<evidence type="ECO:0000256" key="4">
    <source>
        <dbReference type="ARBA" id="ARBA00023172"/>
    </source>
</evidence>
<dbReference type="HAMAP" id="MF_00201">
    <property type="entry name" value="RecO"/>
    <property type="match status" value="1"/>
</dbReference>
<dbReference type="InterPro" id="IPR037278">
    <property type="entry name" value="ARFGAP/RecO"/>
</dbReference>
<dbReference type="EMBL" id="PEZP01000012">
    <property type="protein sequence ID" value="PIT98371.1"/>
    <property type="molecule type" value="Genomic_DNA"/>
</dbReference>
<evidence type="ECO:0000256" key="2">
    <source>
        <dbReference type="ARBA" id="ARBA00021310"/>
    </source>
</evidence>
<gene>
    <name evidence="7 9" type="primary">recO</name>
    <name evidence="9" type="ORF">COT71_01150</name>
</gene>
<proteinExistence type="inferred from homology"/>
<dbReference type="InterPro" id="IPR022572">
    <property type="entry name" value="DNA_rep/recomb_RecO_N"/>
</dbReference>
<dbReference type="GO" id="GO:0043590">
    <property type="term" value="C:bacterial nucleoid"/>
    <property type="evidence" value="ECO:0007669"/>
    <property type="project" value="TreeGrafter"/>
</dbReference>
<evidence type="ECO:0000256" key="3">
    <source>
        <dbReference type="ARBA" id="ARBA00022763"/>
    </source>
</evidence>
<evidence type="ECO:0000256" key="7">
    <source>
        <dbReference type="HAMAP-Rule" id="MF_00201"/>
    </source>
</evidence>
<dbReference type="InterPro" id="IPR042242">
    <property type="entry name" value="RecO_C"/>
</dbReference>
<keyword evidence="3 7" id="KW-0227">DNA damage</keyword>
<dbReference type="InterPro" id="IPR003717">
    <property type="entry name" value="RecO"/>
</dbReference>
<dbReference type="NCBIfam" id="TIGR00613">
    <property type="entry name" value="reco"/>
    <property type="match status" value="1"/>
</dbReference>
<comment type="similarity">
    <text evidence="1 7">Belongs to the RecO family.</text>
</comment>
<comment type="function">
    <text evidence="7">Involved in DNA repair and RecF pathway recombination.</text>
</comment>